<dbReference type="Proteomes" id="UP000189513">
    <property type="component" value="Unassembled WGS sequence"/>
</dbReference>
<dbReference type="VEuPathDB" id="FungiDB:BON22_0908"/>
<sequence length="251" mass="28913">MSSEDLITSKSSLVSNQSDNSTKFQYRNGIGVGLNKQRDVNPLKMFTSSPMQTRSQPSPDSEIEQEAIPSPSNHEEIGESEKSRWGIVDDLFAQHEELQRRMEARLENLREIHGDMELLLNEPAATMKNHKMERPSYLPTPEDDDDGEMSDQHKITMRFTDIPSSPESYTSQMSQLEIDIGQRMQEMTQRDPHNRDVMKLKNVATSMVDLLRYEVQDEDGIIKLMNLSDDIHGRSERLISSFDRMLDTFME</sequence>
<name>A0A1V2LDE8_CYBFA</name>
<dbReference type="AlphaFoldDB" id="A0A1V2LDE8"/>
<feature type="compositionally biased region" description="Polar residues" evidence="1">
    <location>
        <begin position="1"/>
        <end position="25"/>
    </location>
</feature>
<gene>
    <name evidence="2" type="ORF">BON22_0908</name>
</gene>
<reference evidence="3" key="1">
    <citation type="journal article" date="2017" name="Genome Announc.">
        <title>Genome sequences of Cyberlindnera fabianii 65, Pichia kudriavzevii 129, and Saccharomyces cerevisiae 131 isolated from fermented masau fruits in Zimbabwe.</title>
        <authorList>
            <person name="van Rijswijck I.M.H."/>
            <person name="Derks M.F.L."/>
            <person name="Abee T."/>
            <person name="de Ridder D."/>
            <person name="Smid E.J."/>
        </authorList>
    </citation>
    <scope>NUCLEOTIDE SEQUENCE [LARGE SCALE GENOMIC DNA]</scope>
    <source>
        <strain evidence="3">65</strain>
    </source>
</reference>
<keyword evidence="3" id="KW-1185">Reference proteome</keyword>
<dbReference type="EMBL" id="MPUK01000001">
    <property type="protein sequence ID" value="ONH69929.1"/>
    <property type="molecule type" value="Genomic_DNA"/>
</dbReference>
<evidence type="ECO:0000313" key="2">
    <source>
        <dbReference type="EMBL" id="ONH69929.1"/>
    </source>
</evidence>
<evidence type="ECO:0000313" key="3">
    <source>
        <dbReference type="Proteomes" id="UP000189513"/>
    </source>
</evidence>
<accession>A0A1V2LDE8</accession>
<feature type="region of interest" description="Disordered" evidence="1">
    <location>
        <begin position="1"/>
        <end position="81"/>
    </location>
</feature>
<evidence type="ECO:0000256" key="1">
    <source>
        <dbReference type="SAM" id="MobiDB-lite"/>
    </source>
</evidence>
<organism evidence="2 3">
    <name type="scientific">Cyberlindnera fabianii</name>
    <name type="common">Yeast</name>
    <name type="synonym">Hansenula fabianii</name>
    <dbReference type="NCBI Taxonomy" id="36022"/>
    <lineage>
        <taxon>Eukaryota</taxon>
        <taxon>Fungi</taxon>
        <taxon>Dikarya</taxon>
        <taxon>Ascomycota</taxon>
        <taxon>Saccharomycotina</taxon>
        <taxon>Saccharomycetes</taxon>
        <taxon>Phaffomycetales</taxon>
        <taxon>Phaffomycetaceae</taxon>
        <taxon>Cyberlindnera</taxon>
    </lineage>
</organism>
<proteinExistence type="predicted"/>
<protein>
    <submittedName>
        <fullName evidence="2">Uncharacterized protein</fullName>
    </submittedName>
</protein>
<feature type="compositionally biased region" description="Polar residues" evidence="1">
    <location>
        <begin position="46"/>
        <end position="59"/>
    </location>
</feature>
<comment type="caution">
    <text evidence="2">The sequence shown here is derived from an EMBL/GenBank/DDBJ whole genome shotgun (WGS) entry which is preliminary data.</text>
</comment>